<dbReference type="PANTHER" id="PTHR12736">
    <property type="entry name" value="LANC-LIKE PROTEIN"/>
    <property type="match status" value="1"/>
</dbReference>
<keyword evidence="1" id="KW-0479">Metal-binding</keyword>
<dbReference type="GO" id="GO:0046872">
    <property type="term" value="F:metal ion binding"/>
    <property type="evidence" value="ECO:0007669"/>
    <property type="project" value="UniProtKB-KW"/>
</dbReference>
<dbReference type="AlphaFoldDB" id="A0A418HK88"/>
<dbReference type="PIRSF" id="PIRSF037228">
    <property type="entry name" value="Lant_mod_RumM"/>
    <property type="match status" value="1"/>
</dbReference>
<dbReference type="Gene3D" id="1.50.10.10">
    <property type="match status" value="1"/>
</dbReference>
<reference evidence="3 4" key="1">
    <citation type="journal article" date="2016" name="Front. Microbiol.">
        <title>Comprehensive Phylogenetic Analysis of Bovine Non-aureus Staphylococci Species Based on Whole-Genome Sequencing.</title>
        <authorList>
            <person name="Naushad S."/>
            <person name="Barkema H.W."/>
            <person name="Luby C."/>
            <person name="Condas L.A."/>
            <person name="Nobrega D.B."/>
            <person name="Carson D.A."/>
            <person name="De Buck J."/>
        </authorList>
    </citation>
    <scope>NUCLEOTIDE SEQUENCE [LARGE SCALE GENOMIC DNA]</scope>
    <source>
        <strain evidence="3 4">SNUC 1388</strain>
    </source>
</reference>
<evidence type="ECO:0000256" key="1">
    <source>
        <dbReference type="PIRSR" id="PIRSR607822-1"/>
    </source>
</evidence>
<dbReference type="InterPro" id="IPR012341">
    <property type="entry name" value="6hp_glycosidase-like_sf"/>
</dbReference>
<feature type="domain" description="Lantibiotic biosynthesis protein dehydration" evidence="2">
    <location>
        <begin position="199"/>
        <end position="573"/>
    </location>
</feature>
<dbReference type="SUPFAM" id="SSF158745">
    <property type="entry name" value="LanC-like"/>
    <property type="match status" value="1"/>
</dbReference>
<proteinExistence type="predicted"/>
<dbReference type="InterPro" id="IPR007822">
    <property type="entry name" value="LANC-like"/>
</dbReference>
<dbReference type="Pfam" id="PF13575">
    <property type="entry name" value="DUF4135"/>
    <property type="match status" value="1"/>
</dbReference>
<dbReference type="Proteomes" id="UP000283576">
    <property type="component" value="Unassembled WGS sequence"/>
</dbReference>
<feature type="binding site" evidence="1">
    <location>
        <position position="910"/>
    </location>
    <ligand>
        <name>Zn(2+)</name>
        <dbReference type="ChEBI" id="CHEBI:29105"/>
    </ligand>
</feature>
<feature type="binding site" evidence="1">
    <location>
        <position position="956"/>
    </location>
    <ligand>
        <name>Zn(2+)</name>
        <dbReference type="ChEBI" id="CHEBI:29105"/>
    </ligand>
</feature>
<name>A0A418HK88_STAGA</name>
<evidence type="ECO:0000313" key="4">
    <source>
        <dbReference type="Proteomes" id="UP000283576"/>
    </source>
</evidence>
<dbReference type="PRINTS" id="PR01950">
    <property type="entry name" value="LANCSUPER"/>
</dbReference>
<dbReference type="CDD" id="cd04792">
    <property type="entry name" value="LanM-like"/>
    <property type="match status" value="1"/>
</dbReference>
<dbReference type="NCBIfam" id="TIGR03897">
    <property type="entry name" value="lanti_2_LanM"/>
    <property type="match status" value="1"/>
</dbReference>
<dbReference type="EMBL" id="QXRZ01000018">
    <property type="protein sequence ID" value="RIL41019.1"/>
    <property type="molecule type" value="Genomic_DNA"/>
</dbReference>
<keyword evidence="1" id="KW-0862">Zinc</keyword>
<gene>
    <name evidence="3" type="primary">lanM</name>
    <name evidence="3" type="ORF">BUZ01_13745</name>
</gene>
<dbReference type="GO" id="GO:0031179">
    <property type="term" value="P:peptide modification"/>
    <property type="evidence" value="ECO:0007669"/>
    <property type="project" value="InterPro"/>
</dbReference>
<dbReference type="PANTHER" id="PTHR12736:SF7">
    <property type="entry name" value="LANC-LIKE PROTEIN 3"/>
    <property type="match status" value="1"/>
</dbReference>
<comment type="caution">
    <text evidence="3">The sequence shown here is derived from an EMBL/GenBank/DDBJ whole genome shotgun (WGS) entry which is preliminary data.</text>
</comment>
<dbReference type="PRINTS" id="PR01955">
    <property type="entry name" value="LANCFRANKIA"/>
</dbReference>
<protein>
    <submittedName>
        <fullName evidence="3">Type 2 lantipeptide synthetase LanM</fullName>
    </submittedName>
</protein>
<dbReference type="InterPro" id="IPR025410">
    <property type="entry name" value="Lant_dehyd"/>
</dbReference>
<organism evidence="3 4">
    <name type="scientific">Staphylococcus gallinarum</name>
    <dbReference type="NCBI Taxonomy" id="1293"/>
    <lineage>
        <taxon>Bacteria</taxon>
        <taxon>Bacillati</taxon>
        <taxon>Bacillota</taxon>
        <taxon>Bacilli</taxon>
        <taxon>Bacillales</taxon>
        <taxon>Staphylococcaceae</taxon>
        <taxon>Staphylococcus</taxon>
    </lineage>
</organism>
<evidence type="ECO:0000313" key="3">
    <source>
        <dbReference type="EMBL" id="RIL41019.1"/>
    </source>
</evidence>
<dbReference type="Pfam" id="PF05147">
    <property type="entry name" value="LANC_like"/>
    <property type="match status" value="1"/>
</dbReference>
<dbReference type="GO" id="GO:0005975">
    <property type="term" value="P:carbohydrate metabolic process"/>
    <property type="evidence" value="ECO:0007669"/>
    <property type="project" value="InterPro"/>
</dbReference>
<accession>A0A418HK88</accession>
<feature type="binding site" evidence="1">
    <location>
        <position position="957"/>
    </location>
    <ligand>
        <name>Zn(2+)</name>
        <dbReference type="ChEBI" id="CHEBI:29105"/>
    </ligand>
</feature>
<dbReference type="SMART" id="SM01260">
    <property type="entry name" value="LANC_like"/>
    <property type="match status" value="1"/>
</dbReference>
<evidence type="ECO:0000259" key="2">
    <source>
        <dbReference type="Pfam" id="PF13575"/>
    </source>
</evidence>
<sequence length="1036" mass="120700">MENNTFFKALTLDERIELSDSTKHISPIKQAYPYWRKLLEVERQEFNDILEKYLNIHSDDLDKLYEIEDTDDSMLIPNTIWSSDLKKLYYNANYSINKNVLENLETKLFYPILIPIINLFIDKFEEYPFNYMINENCYLELINQIADEVLQIFIKTLILELNLEKKSGKLKGKTSEEGYNEFCKKLYEQKYLCELIDEYPVLFKLISDKVEGFTKLVTTILFALKNDTNELKKSMLISSEFDGKINNLITNAGDTHNGGFSVSIIELDNSDKIIFKPRDLNIDTKFNDFLHWINNQTDSDIYLKDVTILNKESYGWSEFIEHQTVNDSNELHNFYNNLGAMLAVLYILNATDFHYENLIAYQQYPVLIDLESLIHHSVEKNDKLTESNAINEAADFLKYSVLSIGILPHRKISINNQTFDISGINNTENQVIPFENEKIENHYTDNIKISKFYGKMRQAANTPYKSNEEFKIESFMGDITDGFKKIYTMFLNNKNLVKKELDKFKNVKVRKILRDTMNYSRLMKLSLHPDFLRNQIDRELLFLRLEKQEKSNKKILQSEIQQMIMGDIPTFYSYTDKPDIYTHKEKLEKRIFGVSGLDIINKKIDNLSFNDLKNQTHLIESMILEYLPNQNKKLNSIVKSTDEKNVLEQIEQIADLILNSSLQHEYSDKELIWIGLNMDGINEENWKFSVSDLSLYDGNTGIALFFAYLWKVTNNEKYKIAAYKTIKPILLIMEDLFEGEKLTIGAFEGVSSPIYALHHLGKVFQDKGLIDKCFYFTKQLDRYIDLDRIFDIVGGSSGALLVILNLYEDFQEEWIFNIAEKLSKHIINNAIQTKEGTHWPRIGESSNPYIGFSHGVTGILTALSTYYYYKPQKNIYELIKSGMQYEDSFFSVENCNWYSSHLSSYPIAWCHGSPGILLGRKIISENLESPKIIHDSFLKSYNSITHRENNSNYSLCHGELGLLDILYNLQDFFEVGDQVNSIKENLFLSDIEKQYKNYGLMTGLSGLGYGLLKMYFPNMIPSVISLEKPNLYKEHE</sequence>
<dbReference type="RefSeq" id="WP_119624636.1">
    <property type="nucleotide sequence ID" value="NZ_QXRZ01000018.1"/>
</dbReference>
<dbReference type="InterPro" id="IPR017146">
    <property type="entry name" value="Lanti_2_LanM"/>
</dbReference>
<dbReference type="GO" id="GO:0005886">
    <property type="term" value="C:plasma membrane"/>
    <property type="evidence" value="ECO:0007669"/>
    <property type="project" value="TreeGrafter"/>
</dbReference>